<dbReference type="Pfam" id="PF00440">
    <property type="entry name" value="TetR_N"/>
    <property type="match status" value="1"/>
</dbReference>
<dbReference type="InterPro" id="IPR036271">
    <property type="entry name" value="Tet_transcr_reg_TetR-rel_C_sf"/>
</dbReference>
<dbReference type="EMBL" id="JABUFE010000002">
    <property type="protein sequence ID" value="NSX54339.1"/>
    <property type="molecule type" value="Genomic_DNA"/>
</dbReference>
<dbReference type="InterPro" id="IPR050109">
    <property type="entry name" value="HTH-type_TetR-like_transc_reg"/>
</dbReference>
<dbReference type="PROSITE" id="PS01081">
    <property type="entry name" value="HTH_TETR_1"/>
    <property type="match status" value="1"/>
</dbReference>
<evidence type="ECO:0000259" key="5">
    <source>
        <dbReference type="PROSITE" id="PS50977"/>
    </source>
</evidence>
<sequence length="211" mass="23376">MSITSEENNNDEQNTASQRRIQIIREATSLFRAKGFAATSMNDVARVVGVSKPAIYHYFKNKKELFVAVSTDGPEKSVAKMKALVADTSMTSMEKLSQMLDAAYEGIVNSPCGEMMPLVAETSTRFPDIARYFRDGFIAEMHDAAQAIVKEGLVRGEFKNPQTDFFSDLVFSPPVMMALSRSMFGNLEDSPPYLVEIAKDDHLKSLIAVLT</sequence>
<evidence type="ECO:0000256" key="1">
    <source>
        <dbReference type="ARBA" id="ARBA00023015"/>
    </source>
</evidence>
<dbReference type="SUPFAM" id="SSF48498">
    <property type="entry name" value="Tetracyclin repressor-like, C-terminal domain"/>
    <property type="match status" value="1"/>
</dbReference>
<dbReference type="InterPro" id="IPR023772">
    <property type="entry name" value="DNA-bd_HTH_TetR-type_CS"/>
</dbReference>
<evidence type="ECO:0000256" key="3">
    <source>
        <dbReference type="ARBA" id="ARBA00023163"/>
    </source>
</evidence>
<feature type="domain" description="HTH tetR-type" evidence="5">
    <location>
        <begin position="17"/>
        <end position="77"/>
    </location>
</feature>
<gene>
    <name evidence="6" type="ORF">HRQ87_05950</name>
</gene>
<dbReference type="InterPro" id="IPR001647">
    <property type="entry name" value="HTH_TetR"/>
</dbReference>
<dbReference type="Proteomes" id="UP000777935">
    <property type="component" value="Unassembled WGS sequence"/>
</dbReference>
<dbReference type="RefSeq" id="WP_174136241.1">
    <property type="nucleotide sequence ID" value="NZ_JABUFE010000002.1"/>
</dbReference>
<evidence type="ECO:0000313" key="7">
    <source>
        <dbReference type="Proteomes" id="UP000777935"/>
    </source>
</evidence>
<keyword evidence="1" id="KW-0805">Transcription regulation</keyword>
<dbReference type="PRINTS" id="PR00455">
    <property type="entry name" value="HTHTETR"/>
</dbReference>
<keyword evidence="7" id="KW-1185">Reference proteome</keyword>
<evidence type="ECO:0000256" key="4">
    <source>
        <dbReference type="PROSITE-ProRule" id="PRU00335"/>
    </source>
</evidence>
<evidence type="ECO:0000256" key="2">
    <source>
        <dbReference type="ARBA" id="ARBA00023125"/>
    </source>
</evidence>
<dbReference type="InterPro" id="IPR009057">
    <property type="entry name" value="Homeodomain-like_sf"/>
</dbReference>
<reference evidence="6 7" key="1">
    <citation type="submission" date="2020-06" db="EMBL/GenBank/DDBJ databases">
        <title>Sulfitobacter algicola sp. nov., isolated from green algae.</title>
        <authorList>
            <person name="Wang C."/>
        </authorList>
    </citation>
    <scope>NUCLEOTIDE SEQUENCE [LARGE SCALE GENOMIC DNA]</scope>
    <source>
        <strain evidence="6 7">1151</strain>
    </source>
</reference>
<feature type="DNA-binding region" description="H-T-H motif" evidence="4">
    <location>
        <begin position="40"/>
        <end position="59"/>
    </location>
</feature>
<dbReference type="PROSITE" id="PS50977">
    <property type="entry name" value="HTH_TETR_2"/>
    <property type="match status" value="1"/>
</dbReference>
<comment type="caution">
    <text evidence="6">The sequence shown here is derived from an EMBL/GenBank/DDBJ whole genome shotgun (WGS) entry which is preliminary data.</text>
</comment>
<dbReference type="PANTHER" id="PTHR30055:SF234">
    <property type="entry name" value="HTH-TYPE TRANSCRIPTIONAL REGULATOR BETI"/>
    <property type="match status" value="1"/>
</dbReference>
<keyword evidence="2 4" id="KW-0238">DNA-binding</keyword>
<proteinExistence type="predicted"/>
<evidence type="ECO:0000313" key="6">
    <source>
        <dbReference type="EMBL" id="NSX54339.1"/>
    </source>
</evidence>
<keyword evidence="3" id="KW-0804">Transcription</keyword>
<dbReference type="Gene3D" id="1.10.357.10">
    <property type="entry name" value="Tetracycline Repressor, domain 2"/>
    <property type="match status" value="1"/>
</dbReference>
<name>A0ABX2IVE0_9RHOB</name>
<protein>
    <submittedName>
        <fullName evidence="6">TetR/AcrR family transcriptional regulator</fullName>
    </submittedName>
</protein>
<organism evidence="6 7">
    <name type="scientific">Parasulfitobacter algicola</name>
    <dbReference type="NCBI Taxonomy" id="2614809"/>
    <lineage>
        <taxon>Bacteria</taxon>
        <taxon>Pseudomonadati</taxon>
        <taxon>Pseudomonadota</taxon>
        <taxon>Alphaproteobacteria</taxon>
        <taxon>Rhodobacterales</taxon>
        <taxon>Roseobacteraceae</taxon>
        <taxon>Parasulfitobacter</taxon>
    </lineage>
</organism>
<dbReference type="SUPFAM" id="SSF46689">
    <property type="entry name" value="Homeodomain-like"/>
    <property type="match status" value="1"/>
</dbReference>
<dbReference type="PANTHER" id="PTHR30055">
    <property type="entry name" value="HTH-TYPE TRANSCRIPTIONAL REGULATOR RUTR"/>
    <property type="match status" value="1"/>
</dbReference>
<accession>A0ABX2IVE0</accession>